<reference evidence="1" key="2">
    <citation type="submission" date="2025-09" db="UniProtKB">
        <authorList>
            <consortium name="EnsemblPlants"/>
        </authorList>
    </citation>
    <scope>IDENTIFICATION</scope>
</reference>
<evidence type="ECO:0000313" key="2">
    <source>
        <dbReference type="Proteomes" id="UP001732700"/>
    </source>
</evidence>
<sequence>MEQAALFLLFACFLPLLLVLVKRRKRGGDDSSATTTTTKLTLPPSPSRLPFIGNLHHLRRSPLAHRALAEVARELDAPLIYVQLGQAPVVVASSADAAREIMKTHDMKFASRPYPPTIQSLRPAGLGIFFAPYGALWRQLRKVAIVKMLSVRRVQTFHRVREEEARRLVAAIASTPPGKAVNLSERIFWAITDTTTRTMIGERLHRRGEFLVVLAEIVRIASAFTLAEYFPFSRLARVIGSTPRRAHKSYVTTYDLMDSAITQRQQHLKEAPPRPKNAVTGEEEDLMDELIRIHEEGDLQVPLTIANVKAVMLDLFGAGSETSSDALLWAMSELMRNPRVMQKAQAELRDKLQGKPTVTEADLADLKYLKFVVKETLRLHPVLPLLVPRQCQESCKIMGYDVPKGFIVLVNAWAIGTDPKFWDDPEEFKPERFESCGVDLKGTDFEFIPFGAGRRLCPGLAFGIASIEIVLAALLYHFDWELPRGVAPSELDMAEEMGITIRRKNDLYLRPTVRVNL</sequence>
<evidence type="ECO:0000313" key="1">
    <source>
        <dbReference type="EnsemblPlants" id="AVESA.00010b.r2.2DG0380960.1.CDS"/>
    </source>
</evidence>
<organism evidence="1 2">
    <name type="scientific">Avena sativa</name>
    <name type="common">Oat</name>
    <dbReference type="NCBI Taxonomy" id="4498"/>
    <lineage>
        <taxon>Eukaryota</taxon>
        <taxon>Viridiplantae</taxon>
        <taxon>Streptophyta</taxon>
        <taxon>Embryophyta</taxon>
        <taxon>Tracheophyta</taxon>
        <taxon>Spermatophyta</taxon>
        <taxon>Magnoliopsida</taxon>
        <taxon>Liliopsida</taxon>
        <taxon>Poales</taxon>
        <taxon>Poaceae</taxon>
        <taxon>BOP clade</taxon>
        <taxon>Pooideae</taxon>
        <taxon>Poodae</taxon>
        <taxon>Poeae</taxon>
        <taxon>Poeae Chloroplast Group 1 (Aveneae type)</taxon>
        <taxon>Aveninae</taxon>
        <taxon>Avena</taxon>
    </lineage>
</organism>
<reference evidence="1" key="1">
    <citation type="submission" date="2021-05" db="EMBL/GenBank/DDBJ databases">
        <authorList>
            <person name="Scholz U."/>
            <person name="Mascher M."/>
            <person name="Fiebig A."/>
        </authorList>
    </citation>
    <scope>NUCLEOTIDE SEQUENCE [LARGE SCALE GENOMIC DNA]</scope>
</reference>
<name>A0ACD5V7R7_AVESA</name>
<dbReference type="Proteomes" id="UP001732700">
    <property type="component" value="Chromosome 2D"/>
</dbReference>
<dbReference type="EnsemblPlants" id="AVESA.00010b.r2.2DG0380960.1">
    <property type="protein sequence ID" value="AVESA.00010b.r2.2DG0380960.1.CDS"/>
    <property type="gene ID" value="AVESA.00010b.r2.2DG0380960"/>
</dbReference>
<accession>A0ACD5V7R7</accession>
<protein>
    <submittedName>
        <fullName evidence="1">Uncharacterized protein</fullName>
    </submittedName>
</protein>
<proteinExistence type="predicted"/>
<keyword evidence="2" id="KW-1185">Reference proteome</keyword>